<sequence length="158" mass="18351">MLRSELDQCYKEIMISSTTPLLFLLTLSLLSIQTRALETPGDVLTLKKLLTKRDASRLLCCLVQDCQEIPLDAENHNAYQCYKREVCGEKCHNENNWRTGLPYTPRTPGYKIKQNVVKKFCQGNQCVNYRFQCERCPDPEELSFSIYGLRSDCLDCYY</sequence>
<gene>
    <name evidence="2" type="ORF">NQ318_009301</name>
</gene>
<comment type="caution">
    <text evidence="2">The sequence shown here is derived from an EMBL/GenBank/DDBJ whole genome shotgun (WGS) entry which is preliminary data.</text>
</comment>
<evidence type="ECO:0000313" key="2">
    <source>
        <dbReference type="EMBL" id="KAJ8951365.1"/>
    </source>
</evidence>
<reference evidence="2" key="1">
    <citation type="journal article" date="2023" name="Insect Mol. Biol.">
        <title>Genome sequencing provides insights into the evolution of gene families encoding plant cell wall-degrading enzymes in longhorned beetles.</title>
        <authorList>
            <person name="Shin N.R."/>
            <person name="Okamura Y."/>
            <person name="Kirsch R."/>
            <person name="Pauchet Y."/>
        </authorList>
    </citation>
    <scope>NUCLEOTIDE SEQUENCE</scope>
    <source>
        <strain evidence="2">AMC_N1</strain>
    </source>
</reference>
<organism evidence="2 3">
    <name type="scientific">Aromia moschata</name>
    <dbReference type="NCBI Taxonomy" id="1265417"/>
    <lineage>
        <taxon>Eukaryota</taxon>
        <taxon>Metazoa</taxon>
        <taxon>Ecdysozoa</taxon>
        <taxon>Arthropoda</taxon>
        <taxon>Hexapoda</taxon>
        <taxon>Insecta</taxon>
        <taxon>Pterygota</taxon>
        <taxon>Neoptera</taxon>
        <taxon>Endopterygota</taxon>
        <taxon>Coleoptera</taxon>
        <taxon>Polyphaga</taxon>
        <taxon>Cucujiformia</taxon>
        <taxon>Chrysomeloidea</taxon>
        <taxon>Cerambycidae</taxon>
        <taxon>Cerambycinae</taxon>
        <taxon>Callichromatini</taxon>
        <taxon>Aromia</taxon>
    </lineage>
</organism>
<feature type="signal peptide" evidence="1">
    <location>
        <begin position="1"/>
        <end position="36"/>
    </location>
</feature>
<dbReference type="EMBL" id="JAPWTK010000086">
    <property type="protein sequence ID" value="KAJ8951365.1"/>
    <property type="molecule type" value="Genomic_DNA"/>
</dbReference>
<feature type="chain" id="PRO_5043451581" evidence="1">
    <location>
        <begin position="37"/>
        <end position="158"/>
    </location>
</feature>
<protein>
    <submittedName>
        <fullName evidence="2">Uncharacterized protein</fullName>
    </submittedName>
</protein>
<keyword evidence="3" id="KW-1185">Reference proteome</keyword>
<name>A0AAV8YIJ2_9CUCU</name>
<evidence type="ECO:0000313" key="3">
    <source>
        <dbReference type="Proteomes" id="UP001162162"/>
    </source>
</evidence>
<evidence type="ECO:0000256" key="1">
    <source>
        <dbReference type="SAM" id="SignalP"/>
    </source>
</evidence>
<accession>A0AAV8YIJ2</accession>
<dbReference type="Proteomes" id="UP001162162">
    <property type="component" value="Unassembled WGS sequence"/>
</dbReference>
<dbReference type="AlphaFoldDB" id="A0AAV8YIJ2"/>
<keyword evidence="1" id="KW-0732">Signal</keyword>
<proteinExistence type="predicted"/>